<reference evidence="4" key="1">
    <citation type="journal article" date="2011" name="PLoS ONE">
        <title>The entomopathogenic bacterial endosymbionts xenorhabdus and photorhabdus: convergent lifestyles from divergent genomes.</title>
        <authorList>
            <person name="Chaston J.M."/>
            <person name="Suen G."/>
            <person name="Tucker S.L."/>
            <person name="Andersen A.W."/>
            <person name="Bhasin A."/>
            <person name="Bode E."/>
            <person name="Bode H.B."/>
            <person name="Brachmann A.O."/>
            <person name="Cowles C.E."/>
            <person name="Cowles K.N."/>
            <person name="Darby C."/>
            <person name="de Leon L."/>
            <person name="Drace K."/>
            <person name="Du Z."/>
            <person name="Givaudan A."/>
            <person name="Herbert Tran E.E."/>
            <person name="Jewell K.A."/>
            <person name="Knack J.J."/>
            <person name="Krasomil-Osterfeld K.C."/>
            <person name="Kukor R."/>
            <person name="Lanois A."/>
            <person name="Latreille P."/>
            <person name="Leimgruber N.K."/>
            <person name="Lipke C.M."/>
            <person name="Liu R."/>
            <person name="Lu X."/>
            <person name="Martens E.C."/>
            <person name="Marri P.R."/>
            <person name="Medigue C."/>
            <person name="Menard M.L."/>
            <person name="Miller N.M."/>
            <person name="Morales-Soto N."/>
            <person name="Norton S."/>
            <person name="Ogier J.C."/>
            <person name="Orchard S.S."/>
            <person name="Park D."/>
            <person name="Park Y."/>
            <person name="Qurollo B.A."/>
            <person name="Sugar D.R."/>
            <person name="Richards G.R."/>
            <person name="Rouy Z."/>
            <person name="Slominski B."/>
            <person name="Slominski K."/>
            <person name="Snyder H."/>
            <person name="Tjaden B.C."/>
            <person name="van der Hoeven R."/>
            <person name="Welch R.D."/>
            <person name="Wheeler C."/>
            <person name="Xiang B."/>
            <person name="Barbazuk B."/>
            <person name="Gaudriault S."/>
            <person name="Goodner B."/>
            <person name="Slater S.C."/>
            <person name="Forst S."/>
            <person name="Goldman B.S."/>
            <person name="Goodrich-Blair H."/>
        </authorList>
    </citation>
    <scope>NUCLEOTIDE SEQUENCE [LARGE SCALE GENOMIC DNA]</scope>
    <source>
        <strain evidence="4">SS-2004</strain>
    </source>
</reference>
<name>D3V6Z4_XENBS</name>
<evidence type="ECO:0000256" key="2">
    <source>
        <dbReference type="ARBA" id="ARBA00012737"/>
    </source>
</evidence>
<dbReference type="eggNOG" id="COG0367">
    <property type="taxonomic scope" value="Bacteria"/>
</dbReference>
<comment type="catalytic activity">
    <reaction evidence="3">
        <text>L-aspartate + L-glutamine + ATP + H2O = L-asparagine + L-glutamate + AMP + diphosphate + H(+)</text>
        <dbReference type="Rhea" id="RHEA:12228"/>
        <dbReference type="ChEBI" id="CHEBI:15377"/>
        <dbReference type="ChEBI" id="CHEBI:15378"/>
        <dbReference type="ChEBI" id="CHEBI:29985"/>
        <dbReference type="ChEBI" id="CHEBI:29991"/>
        <dbReference type="ChEBI" id="CHEBI:30616"/>
        <dbReference type="ChEBI" id="CHEBI:33019"/>
        <dbReference type="ChEBI" id="CHEBI:58048"/>
        <dbReference type="ChEBI" id="CHEBI:58359"/>
        <dbReference type="ChEBI" id="CHEBI:456215"/>
        <dbReference type="EC" id="6.3.5.4"/>
    </reaction>
</comment>
<dbReference type="AlphaFoldDB" id="D3V6Z4"/>
<dbReference type="EC" id="6.3.5.4" evidence="2"/>
<dbReference type="RefSeq" id="WP_012990558.1">
    <property type="nucleotide sequence ID" value="NC_013892.1"/>
</dbReference>
<proteinExistence type="predicted"/>
<sequence length="529" mass="62826">MKPKIILSNDWFYEEIKNGTIYIKGNIFLKKEKIDKNQIIDILIKSKKKNNIPEAIKNFNGFFSIIFYHEDNVILITDHIRSIPIIYALNENELIISDIAINIRENLTISEINNSAKTEIILNSFVAGDETLSKNIKQVEAGCIVIIKEKTIEKQYYNIRINNTYDYDNVEFYNKNKKILSDSIQRLINFANGRKIVIPLSAGYDSKLIATLLKKSNYNNIISYSYGRENCDEIKKSKQVANSLNIPWIFIDYGKFNFKKHITDKNTQNYMLYACNYVSLPHTQDFLAVKYLKDNNLIPNDSIFVPGHSIASAFPLINKNIDKIKSTREIVDHIYNLYYNNDPYLKKKNKNAIKNKIKEIIKTAGYYDNSHLSDVILFWAAYEDDVKFIINSIKVYEFFGYTFWLPLWDKNYSDFWMQTSHKFKYHRTWYEHFIRNQFEYFQKEKYNEDEEKPIIELPKNKENKIISLLKKITILRRLKKSIYFLFPKNDFRGTSYTYNKFEVFLLHMQGKHLHSKYTLDLINKHIIKK</sequence>
<gene>
    <name evidence="4" type="ordered locus">XBJ1_4320</name>
</gene>
<dbReference type="SUPFAM" id="SSF56235">
    <property type="entry name" value="N-terminal nucleophile aminohydrolases (Ntn hydrolases)"/>
    <property type="match status" value="1"/>
</dbReference>
<dbReference type="PANTHER" id="PTHR43284:SF1">
    <property type="entry name" value="ASPARAGINE SYNTHETASE"/>
    <property type="match status" value="1"/>
</dbReference>
<organism evidence="4 5">
    <name type="scientific">Xenorhabdus bovienii (strain SS-2004)</name>
    <name type="common">Xenorhabdus nematophila subsp. bovienii</name>
    <dbReference type="NCBI Taxonomy" id="406818"/>
    <lineage>
        <taxon>Bacteria</taxon>
        <taxon>Pseudomonadati</taxon>
        <taxon>Pseudomonadota</taxon>
        <taxon>Gammaproteobacteria</taxon>
        <taxon>Enterobacterales</taxon>
        <taxon>Morganellaceae</taxon>
        <taxon>Xenorhabdus</taxon>
    </lineage>
</organism>
<dbReference type="Gene3D" id="3.40.50.620">
    <property type="entry name" value="HUPs"/>
    <property type="match status" value="1"/>
</dbReference>
<accession>D3V6Z4</accession>
<evidence type="ECO:0000256" key="1">
    <source>
        <dbReference type="ARBA" id="ARBA00005187"/>
    </source>
</evidence>
<dbReference type="STRING" id="406818.XBJ1_4320"/>
<dbReference type="PANTHER" id="PTHR43284">
    <property type="entry name" value="ASPARAGINE SYNTHETASE (GLUTAMINE-HYDROLYZING)"/>
    <property type="match status" value="1"/>
</dbReference>
<dbReference type="PATRIC" id="fig|406818.4.peg.3888"/>
<dbReference type="InterPro" id="IPR014729">
    <property type="entry name" value="Rossmann-like_a/b/a_fold"/>
</dbReference>
<dbReference type="KEGG" id="xbo:XBJ1_4320"/>
<protein>
    <recommendedName>
        <fullName evidence="2">asparagine synthase (glutamine-hydrolyzing)</fullName>
        <ecNumber evidence="2">6.3.5.4</ecNumber>
    </recommendedName>
</protein>
<dbReference type="SUPFAM" id="SSF52402">
    <property type="entry name" value="Adenine nucleotide alpha hydrolases-like"/>
    <property type="match status" value="1"/>
</dbReference>
<evidence type="ECO:0000256" key="3">
    <source>
        <dbReference type="ARBA" id="ARBA00048741"/>
    </source>
</evidence>
<evidence type="ECO:0000313" key="4">
    <source>
        <dbReference type="EMBL" id="CBJ83423.1"/>
    </source>
</evidence>
<dbReference type="InterPro" id="IPR029055">
    <property type="entry name" value="Ntn_hydrolases_N"/>
</dbReference>
<dbReference type="InterPro" id="IPR051786">
    <property type="entry name" value="ASN_synthetase/amidase"/>
</dbReference>
<dbReference type="Proteomes" id="UP000002045">
    <property type="component" value="Chromosome"/>
</dbReference>
<comment type="pathway">
    <text evidence="1">Amino-acid biosynthesis; L-asparagine biosynthesis; L-asparagine from L-aspartate (L-Gln route): step 1/1.</text>
</comment>
<dbReference type="Gene3D" id="3.60.20.10">
    <property type="entry name" value="Glutamine Phosphoribosylpyrophosphate, subunit 1, domain 1"/>
    <property type="match status" value="1"/>
</dbReference>
<dbReference type="HOGENOM" id="CLU_034196_0_0_6"/>
<dbReference type="EMBL" id="FN667741">
    <property type="protein sequence ID" value="CBJ83423.1"/>
    <property type="molecule type" value="Genomic_DNA"/>
</dbReference>
<evidence type="ECO:0000313" key="5">
    <source>
        <dbReference type="Proteomes" id="UP000002045"/>
    </source>
</evidence>
<dbReference type="GO" id="GO:0004066">
    <property type="term" value="F:asparagine synthase (glutamine-hydrolyzing) activity"/>
    <property type="evidence" value="ECO:0007669"/>
    <property type="project" value="UniProtKB-EC"/>
</dbReference>